<feature type="coiled-coil region" evidence="1">
    <location>
        <begin position="275"/>
        <end position="353"/>
    </location>
</feature>
<feature type="region of interest" description="Disordered" evidence="2">
    <location>
        <begin position="1"/>
        <end position="41"/>
    </location>
</feature>
<proteinExistence type="predicted"/>
<name>A0A9N8ZW32_9GLOM</name>
<organism evidence="4 5">
    <name type="scientific">Ambispora gerdemannii</name>
    <dbReference type="NCBI Taxonomy" id="144530"/>
    <lineage>
        <taxon>Eukaryota</taxon>
        <taxon>Fungi</taxon>
        <taxon>Fungi incertae sedis</taxon>
        <taxon>Mucoromycota</taxon>
        <taxon>Glomeromycotina</taxon>
        <taxon>Glomeromycetes</taxon>
        <taxon>Archaeosporales</taxon>
        <taxon>Ambisporaceae</taxon>
        <taxon>Ambispora</taxon>
    </lineage>
</organism>
<keyword evidence="3" id="KW-0472">Membrane</keyword>
<accession>A0A9N8ZW32</accession>
<evidence type="ECO:0000313" key="5">
    <source>
        <dbReference type="Proteomes" id="UP000789831"/>
    </source>
</evidence>
<protein>
    <submittedName>
        <fullName evidence="4">7233_t:CDS:1</fullName>
    </submittedName>
</protein>
<feature type="compositionally biased region" description="Low complexity" evidence="2">
    <location>
        <begin position="13"/>
        <end position="25"/>
    </location>
</feature>
<sequence length="387" mass="43957">MSSSTPPPSAMDTTLNSNSTANSNSYPYTETNSTPQPNTEQALDSKLTERLLIELKKKFKENLSLDKKYERQHYFIVALCALVICVGVVIVCLKNSKADVFGVGYDGWKIFESVFSGALSAGGLFGALRTLVFPQKKKEDEEAKFDDHSAIALCVKHNLGSALHTNSENLATINQNRQKAIASQAKWFIVFTRLYYFYGLSKKDLENVFLSEARKKAIEYLLHGIGDAEVCASKKQTIHERLDDLRNKCNVSTKNHTDLRGNFDAKYQNLKGTPIKKLEYELERLKKKFDSSEKMQKDLKFDGLENEFEGLENEFAELVNKLEGLKGNKLYALQKFEKKLGEFEQKLTSFSRDSKQLQKDFTYFESIESKELKDSEESKKTSGVTKQ</sequence>
<evidence type="ECO:0000313" key="4">
    <source>
        <dbReference type="EMBL" id="CAG8509226.1"/>
    </source>
</evidence>
<evidence type="ECO:0000256" key="1">
    <source>
        <dbReference type="SAM" id="Coils"/>
    </source>
</evidence>
<evidence type="ECO:0000256" key="2">
    <source>
        <dbReference type="SAM" id="MobiDB-lite"/>
    </source>
</evidence>
<reference evidence="4" key="1">
    <citation type="submission" date="2021-06" db="EMBL/GenBank/DDBJ databases">
        <authorList>
            <person name="Kallberg Y."/>
            <person name="Tangrot J."/>
            <person name="Rosling A."/>
        </authorList>
    </citation>
    <scope>NUCLEOTIDE SEQUENCE</scope>
    <source>
        <strain evidence="4">MT106</strain>
    </source>
</reference>
<feature type="compositionally biased region" description="Polar residues" evidence="2">
    <location>
        <begin position="26"/>
        <end position="41"/>
    </location>
</feature>
<feature type="transmembrane region" description="Helical" evidence="3">
    <location>
        <begin position="74"/>
        <end position="93"/>
    </location>
</feature>
<keyword evidence="5" id="KW-1185">Reference proteome</keyword>
<comment type="caution">
    <text evidence="4">The sequence shown here is derived from an EMBL/GenBank/DDBJ whole genome shotgun (WGS) entry which is preliminary data.</text>
</comment>
<dbReference type="Proteomes" id="UP000789831">
    <property type="component" value="Unassembled WGS sequence"/>
</dbReference>
<gene>
    <name evidence="4" type="ORF">AGERDE_LOCUS4653</name>
</gene>
<feature type="transmembrane region" description="Helical" evidence="3">
    <location>
        <begin position="113"/>
        <end position="132"/>
    </location>
</feature>
<keyword evidence="3" id="KW-0812">Transmembrane</keyword>
<evidence type="ECO:0000256" key="3">
    <source>
        <dbReference type="SAM" id="Phobius"/>
    </source>
</evidence>
<dbReference type="EMBL" id="CAJVPL010000554">
    <property type="protein sequence ID" value="CAG8509226.1"/>
    <property type="molecule type" value="Genomic_DNA"/>
</dbReference>
<dbReference type="AlphaFoldDB" id="A0A9N8ZW32"/>
<keyword evidence="1" id="KW-0175">Coiled coil</keyword>
<keyword evidence="3" id="KW-1133">Transmembrane helix</keyword>